<dbReference type="RefSeq" id="WP_238894084.1">
    <property type="nucleotide sequence ID" value="NZ_JAKOGG010000001.1"/>
</dbReference>
<keyword evidence="1" id="KW-1133">Transmembrane helix</keyword>
<keyword evidence="1" id="KW-0812">Transmembrane</keyword>
<evidence type="ECO:0000313" key="2">
    <source>
        <dbReference type="EMBL" id="MCS4554832.1"/>
    </source>
</evidence>
<reference evidence="2 3" key="1">
    <citation type="submission" date="2022-02" db="EMBL/GenBank/DDBJ databases">
        <authorList>
            <person name="Zhuang L."/>
        </authorList>
    </citation>
    <scope>NUCLEOTIDE SEQUENCE [LARGE SCALE GENOMIC DNA]</scope>
    <source>
        <strain evidence="2 3">C32</strain>
    </source>
</reference>
<feature type="transmembrane region" description="Helical" evidence="1">
    <location>
        <begin position="34"/>
        <end position="58"/>
    </location>
</feature>
<accession>A0ABT2FF22</accession>
<protein>
    <recommendedName>
        <fullName evidence="4">DUF3087 domain-containing protein</fullName>
    </recommendedName>
</protein>
<evidence type="ECO:0008006" key="4">
    <source>
        <dbReference type="Google" id="ProtNLM"/>
    </source>
</evidence>
<sequence>MMKQFKWFALGVIAVTCFWMSMAIWQVISGETALYQAFVDIVVVIAGIATIIALAIAYRTYKNWTIPIKLARVEKVLDLLLQRQKLIVSISEQFSRCENVGSFEHSYNHITSLDNIYAMHIATHLSILGLLDESDSIKSSVLPIEDNSPQNPEHFSTAVSAALASTFEITRVVKDMLTEINHRSL</sequence>
<organism evidence="2 3">
    <name type="scientific">Shewanella electrica</name>
    <dbReference type="NCBI Taxonomy" id="515560"/>
    <lineage>
        <taxon>Bacteria</taxon>
        <taxon>Pseudomonadati</taxon>
        <taxon>Pseudomonadota</taxon>
        <taxon>Gammaproteobacteria</taxon>
        <taxon>Alteromonadales</taxon>
        <taxon>Shewanellaceae</taxon>
        <taxon>Shewanella</taxon>
    </lineage>
</organism>
<evidence type="ECO:0000256" key="1">
    <source>
        <dbReference type="SAM" id="Phobius"/>
    </source>
</evidence>
<reference evidence="3" key="2">
    <citation type="submission" date="2023-07" db="EMBL/GenBank/DDBJ databases">
        <title>Shewanella mangrovi sp. nov., an acetaldehyde- degrading bacterium isolated from mangrove sediment.</title>
        <authorList>
            <person name="Liu Y."/>
        </authorList>
    </citation>
    <scope>NUCLEOTIDE SEQUENCE [LARGE SCALE GENOMIC DNA]</scope>
    <source>
        <strain evidence="3">C32</strain>
    </source>
</reference>
<feature type="transmembrane region" description="Helical" evidence="1">
    <location>
        <begin position="7"/>
        <end position="28"/>
    </location>
</feature>
<name>A0ABT2FF22_9GAMM</name>
<comment type="caution">
    <text evidence="2">The sequence shown here is derived from an EMBL/GenBank/DDBJ whole genome shotgun (WGS) entry which is preliminary data.</text>
</comment>
<dbReference type="EMBL" id="JAKOGG010000001">
    <property type="protein sequence ID" value="MCS4554832.1"/>
    <property type="molecule type" value="Genomic_DNA"/>
</dbReference>
<keyword evidence="3" id="KW-1185">Reference proteome</keyword>
<gene>
    <name evidence="2" type="ORF">L9G74_00085</name>
</gene>
<evidence type="ECO:0000313" key="3">
    <source>
        <dbReference type="Proteomes" id="UP001201549"/>
    </source>
</evidence>
<keyword evidence="1" id="KW-0472">Membrane</keyword>
<proteinExistence type="predicted"/>
<dbReference type="Proteomes" id="UP001201549">
    <property type="component" value="Unassembled WGS sequence"/>
</dbReference>